<dbReference type="Proteomes" id="UP000541444">
    <property type="component" value="Unassembled WGS sequence"/>
</dbReference>
<protein>
    <recommendedName>
        <fullName evidence="8">Kinesin motor domain-containing protein</fullName>
    </recommendedName>
</protein>
<dbReference type="EMBL" id="JACGCM010001775">
    <property type="protein sequence ID" value="KAF6149960.1"/>
    <property type="molecule type" value="Genomic_DNA"/>
</dbReference>
<feature type="coiled-coil region" evidence="6">
    <location>
        <begin position="531"/>
        <end position="565"/>
    </location>
</feature>
<feature type="domain" description="Kinesin motor" evidence="8">
    <location>
        <begin position="68"/>
        <end position="420"/>
    </location>
</feature>
<dbReference type="InterPro" id="IPR027640">
    <property type="entry name" value="Kinesin-like_fam"/>
</dbReference>
<comment type="similarity">
    <text evidence="5">Belongs to the TRAFAC class myosin-kinesin ATPase superfamily. Kinesin family.</text>
</comment>
<dbReference type="PANTHER" id="PTHR24115:SF1008">
    <property type="entry name" value="KINESIN-LIKE PROTEIN SUBITO"/>
    <property type="match status" value="1"/>
</dbReference>
<keyword evidence="3 5" id="KW-0067">ATP-binding</keyword>
<dbReference type="PANTHER" id="PTHR24115">
    <property type="entry name" value="KINESIN-RELATED"/>
    <property type="match status" value="1"/>
</dbReference>
<dbReference type="InterPro" id="IPR036961">
    <property type="entry name" value="Kinesin_motor_dom_sf"/>
</dbReference>
<dbReference type="GO" id="GO:0008017">
    <property type="term" value="F:microtubule binding"/>
    <property type="evidence" value="ECO:0007669"/>
    <property type="project" value="InterPro"/>
</dbReference>
<keyword evidence="4 5" id="KW-0505">Motor protein</keyword>
<accession>A0A7J7M570</accession>
<evidence type="ECO:0000256" key="2">
    <source>
        <dbReference type="ARBA" id="ARBA00022741"/>
    </source>
</evidence>
<dbReference type="AlphaFoldDB" id="A0A7J7M570"/>
<dbReference type="Gene3D" id="3.40.850.10">
    <property type="entry name" value="Kinesin motor domain"/>
    <property type="match status" value="1"/>
</dbReference>
<dbReference type="Pfam" id="PF00225">
    <property type="entry name" value="Kinesin"/>
    <property type="match status" value="1"/>
</dbReference>
<dbReference type="GO" id="GO:0007018">
    <property type="term" value="P:microtubule-based movement"/>
    <property type="evidence" value="ECO:0007669"/>
    <property type="project" value="InterPro"/>
</dbReference>
<evidence type="ECO:0000256" key="6">
    <source>
        <dbReference type="SAM" id="Coils"/>
    </source>
</evidence>
<gene>
    <name evidence="9" type="ORF">GIB67_008681</name>
</gene>
<reference evidence="9 10" key="1">
    <citation type="journal article" date="2020" name="IScience">
        <title>Genome Sequencing of the Endangered Kingdonia uniflora (Circaeasteraceae, Ranunculales) Reveals Potential Mechanisms of Evolutionary Specialization.</title>
        <authorList>
            <person name="Sun Y."/>
            <person name="Deng T."/>
            <person name="Zhang A."/>
            <person name="Moore M.J."/>
            <person name="Landis J.B."/>
            <person name="Lin N."/>
            <person name="Zhang H."/>
            <person name="Zhang X."/>
            <person name="Huang J."/>
            <person name="Zhang X."/>
            <person name="Sun H."/>
            <person name="Wang H."/>
        </authorList>
    </citation>
    <scope>NUCLEOTIDE SEQUENCE [LARGE SCALE GENOMIC DNA]</scope>
    <source>
        <strain evidence="9">TB1705</strain>
        <tissue evidence="9">Leaf</tissue>
    </source>
</reference>
<dbReference type="GO" id="GO:0005634">
    <property type="term" value="C:nucleus"/>
    <property type="evidence" value="ECO:0007669"/>
    <property type="project" value="TreeGrafter"/>
</dbReference>
<dbReference type="GO" id="GO:0005524">
    <property type="term" value="F:ATP binding"/>
    <property type="evidence" value="ECO:0007669"/>
    <property type="project" value="UniProtKB-UniRule"/>
</dbReference>
<comment type="caution">
    <text evidence="9">The sequence shown here is derived from an EMBL/GenBank/DDBJ whole genome shotgun (WGS) entry which is preliminary data.</text>
</comment>
<evidence type="ECO:0000256" key="5">
    <source>
        <dbReference type="PROSITE-ProRule" id="PRU00283"/>
    </source>
</evidence>
<evidence type="ECO:0000313" key="9">
    <source>
        <dbReference type="EMBL" id="KAF6149960.1"/>
    </source>
</evidence>
<dbReference type="SMART" id="SM00129">
    <property type="entry name" value="KISc"/>
    <property type="match status" value="1"/>
</dbReference>
<evidence type="ECO:0000313" key="10">
    <source>
        <dbReference type="Proteomes" id="UP000541444"/>
    </source>
</evidence>
<dbReference type="GO" id="GO:0003777">
    <property type="term" value="F:microtubule motor activity"/>
    <property type="evidence" value="ECO:0007669"/>
    <property type="project" value="InterPro"/>
</dbReference>
<evidence type="ECO:0000256" key="3">
    <source>
        <dbReference type="ARBA" id="ARBA00022840"/>
    </source>
</evidence>
<dbReference type="SUPFAM" id="SSF52540">
    <property type="entry name" value="P-loop containing nucleoside triphosphate hydrolases"/>
    <property type="match status" value="1"/>
</dbReference>
<evidence type="ECO:0000256" key="7">
    <source>
        <dbReference type="SAM" id="MobiDB-lite"/>
    </source>
</evidence>
<dbReference type="OrthoDB" id="123929at2759"/>
<keyword evidence="2 5" id="KW-0547">Nucleotide-binding</keyword>
<proteinExistence type="inferred from homology"/>
<organism evidence="9 10">
    <name type="scientific">Kingdonia uniflora</name>
    <dbReference type="NCBI Taxonomy" id="39325"/>
    <lineage>
        <taxon>Eukaryota</taxon>
        <taxon>Viridiplantae</taxon>
        <taxon>Streptophyta</taxon>
        <taxon>Embryophyta</taxon>
        <taxon>Tracheophyta</taxon>
        <taxon>Spermatophyta</taxon>
        <taxon>Magnoliopsida</taxon>
        <taxon>Ranunculales</taxon>
        <taxon>Circaeasteraceae</taxon>
        <taxon>Kingdonia</taxon>
    </lineage>
</organism>
<keyword evidence="10" id="KW-1185">Reference proteome</keyword>
<feature type="region of interest" description="Disordered" evidence="7">
    <location>
        <begin position="1"/>
        <end position="39"/>
    </location>
</feature>
<evidence type="ECO:0000259" key="8">
    <source>
        <dbReference type="PROSITE" id="PS50067"/>
    </source>
</evidence>
<keyword evidence="6" id="KW-0175">Coiled coil</keyword>
<evidence type="ECO:0000256" key="1">
    <source>
        <dbReference type="ARBA" id="ARBA00022701"/>
    </source>
</evidence>
<dbReference type="PROSITE" id="PS50067">
    <property type="entry name" value="KINESIN_MOTOR_2"/>
    <property type="match status" value="1"/>
</dbReference>
<dbReference type="InterPro" id="IPR001752">
    <property type="entry name" value="Kinesin_motor_dom"/>
</dbReference>
<name>A0A7J7M570_9MAGN</name>
<dbReference type="InterPro" id="IPR027417">
    <property type="entry name" value="P-loop_NTPase"/>
</dbReference>
<dbReference type="GO" id="GO:0005871">
    <property type="term" value="C:kinesin complex"/>
    <property type="evidence" value="ECO:0007669"/>
    <property type="project" value="TreeGrafter"/>
</dbReference>
<sequence>MELKSPQCPPTVTLRRNPPRKAKTPAILNPTTTHLPPPSTLRSFPLQDILQCETALNPNILNHHHSQNLKVFLRIRPLLITTNAKPIPHARSRSKASPKHNNKNEVCLFVNGSQQVTLSPPQSMQESRRVKTEIYNGFTHVFDTDSLQKQVYEKVMDPLVSDFLRGKSGMLAAVGPTGSGKTHTIFGCPREPGLVPIALTKIFNHKEGDNVSSNLTRSYYISMFEINTEKGKGERIIDLSSDGPDLVLQLSAIKGLKEVMVSNVTEAEAQIAHGMLKRATAMTNSNSQSSRSQCIINIRSAPTRIDEELESLNAVLTIVDLAGAEREKKTGNQGTRLLESNFINNTSMVFGLCLRSLLEHQKNPKKTLQKHFQNSLLTRYLRDYLEGKKRMTLILTVKSGFNDYLDTSFLLRQASPFMKIKYDVIEEPYQKRQINTLSQVVQPKRRKLGDIDVAMISEGKNVRDEPTVLEQELMSAPIQNFQPSKVISPPTPVKLDMNASVRLEEYSVELERMKRNEQIMQKFSKAMWNVLKQYKLKSEESEKKVQILKKSLKEESARYLELEKDFIDRKSCYSTEHATVAFSGLQIKMDTEICVMDLPRFTEHGSYAAYNQSWENSPVGSLDASSSNIKIFLSPLEKFDTTEEQSHDISPQVVFVISPKMEISDIVTDLSLTTKDLDQQNCQKLESLSDKENNAEDIEDLINVEVKDNSSSPVIPDSRPSELVVTSSHSHNLVGDDSYSPTRRSNVPNEVEGFSCSTVLPKEEVGCVTECNITKSEMEHVSPCKSLHVEKPKRRLLPASSILLKEINSLDLEDENAKPKNRAMASLFSYGERLLLVYKTEKKITCIHGNIL</sequence>
<feature type="binding site" evidence="5">
    <location>
        <begin position="175"/>
        <end position="182"/>
    </location>
    <ligand>
        <name>ATP</name>
        <dbReference type="ChEBI" id="CHEBI:30616"/>
    </ligand>
</feature>
<dbReference type="GO" id="GO:0016887">
    <property type="term" value="F:ATP hydrolysis activity"/>
    <property type="evidence" value="ECO:0007669"/>
    <property type="project" value="TreeGrafter"/>
</dbReference>
<keyword evidence="1" id="KW-0493">Microtubule</keyword>
<dbReference type="GO" id="GO:0005874">
    <property type="term" value="C:microtubule"/>
    <property type="evidence" value="ECO:0007669"/>
    <property type="project" value="UniProtKB-KW"/>
</dbReference>
<feature type="non-terminal residue" evidence="9">
    <location>
        <position position="1"/>
    </location>
</feature>
<evidence type="ECO:0000256" key="4">
    <source>
        <dbReference type="ARBA" id="ARBA00023175"/>
    </source>
</evidence>
<dbReference type="PRINTS" id="PR00380">
    <property type="entry name" value="KINESINHEAVY"/>
</dbReference>